<gene>
    <name evidence="2" type="ORF">BEWA_030060</name>
</gene>
<name>L0AZ29_THEEQ</name>
<dbReference type="EMBL" id="CP001669">
    <property type="protein sequence ID" value="AFZ80154.1"/>
    <property type="molecule type" value="Genomic_DNA"/>
</dbReference>
<keyword evidence="3" id="KW-1185">Reference proteome</keyword>
<dbReference type="VEuPathDB" id="PiroplasmaDB:BEWA_030060"/>
<dbReference type="KEGG" id="beq:BEWA_030060"/>
<feature type="region of interest" description="Disordered" evidence="1">
    <location>
        <begin position="484"/>
        <end position="529"/>
    </location>
</feature>
<feature type="compositionally biased region" description="Low complexity" evidence="1">
    <location>
        <begin position="513"/>
        <end position="525"/>
    </location>
</feature>
<dbReference type="AlphaFoldDB" id="L0AZ29"/>
<organism evidence="2 3">
    <name type="scientific">Theileria equi strain WA</name>
    <dbReference type="NCBI Taxonomy" id="1537102"/>
    <lineage>
        <taxon>Eukaryota</taxon>
        <taxon>Sar</taxon>
        <taxon>Alveolata</taxon>
        <taxon>Apicomplexa</taxon>
        <taxon>Aconoidasida</taxon>
        <taxon>Piroplasmida</taxon>
        <taxon>Theileriidae</taxon>
        <taxon>Theileria</taxon>
    </lineage>
</organism>
<dbReference type="Proteomes" id="UP000031512">
    <property type="component" value="Chromosome 1"/>
</dbReference>
<reference evidence="2 3" key="1">
    <citation type="journal article" date="2012" name="BMC Genomics">
        <title>Comparative genomic analysis and phylogenetic position of Theileria equi.</title>
        <authorList>
            <person name="Kappmeyer L.S."/>
            <person name="Thiagarajan M."/>
            <person name="Herndon D.R."/>
            <person name="Ramsay J.D."/>
            <person name="Caler E."/>
            <person name="Djikeng A."/>
            <person name="Gillespie J.J."/>
            <person name="Lau A.O."/>
            <person name="Roalson E.H."/>
            <person name="Silva J.C."/>
            <person name="Silva M.G."/>
            <person name="Suarez C.E."/>
            <person name="Ueti M.W."/>
            <person name="Nene V.M."/>
            <person name="Mealey R.H."/>
            <person name="Knowles D.P."/>
            <person name="Brayton K.A."/>
        </authorList>
    </citation>
    <scope>NUCLEOTIDE SEQUENCE [LARGE SCALE GENOMIC DNA]</scope>
    <source>
        <strain evidence="2 3">WA</strain>
    </source>
</reference>
<sequence>MSVGELQLDINGKCSGECKCTKKYGEFYAERKAIPDVTNFTKYIHKLRNPNGRIFTLDRTLKNGGQIGVTGLSDTKIQNVTEVYVYYWDGAPTNPILLRVIHNNRGKPEYYGKLVNSNTWGSDQVDGLNEQQALDHQNCQHNLAIPIELTQPENLQQFHLGNSKSTCLKSASIIKSKQPDIPAGANGIYVRVGYKIDSGKRISRLTYKGQPTVIPPYKEYGPTLNIYSWKNDKEKPEKALLVEVVTTDTDKAVYYKNTGDDQWSPSINRNSKFRLSDEELEQKLDELICEHHRAVTIDLTKSYSDQYVSDGNYCCGEHKGRGKISVAKKDITVNDNKMTEYFKHTINTGPRLAAIKYYNEDDESGSIYSNRRRIRSSNFLFPMDGVKAVYAFYCQKNNPLLIYIEDGHQNGVTGWYQKDGDGTNGNEEWVKVTEFGSITPSNFGDLQCDQWTQLKESLREAGGCADLQDCHKADNLLQSELRYGEQESKQDEQPQEEENDLEDEEDAGPQVPTGNNGAEGTTTEELPPEHKPLIGELTTATIVGYVAAGTVTPTGLTGFAYWIYQRFNGSEPWVRQI</sequence>
<protein>
    <submittedName>
        <fullName evidence="2">Uncharacterized protein</fullName>
    </submittedName>
</protein>
<dbReference type="GeneID" id="15806988"/>
<dbReference type="RefSeq" id="XP_004829820.1">
    <property type="nucleotide sequence ID" value="XM_004829763.1"/>
</dbReference>
<accession>L0AZ29</accession>
<proteinExistence type="predicted"/>
<evidence type="ECO:0000313" key="3">
    <source>
        <dbReference type="Proteomes" id="UP000031512"/>
    </source>
</evidence>
<evidence type="ECO:0000256" key="1">
    <source>
        <dbReference type="SAM" id="MobiDB-lite"/>
    </source>
</evidence>
<evidence type="ECO:0000313" key="2">
    <source>
        <dbReference type="EMBL" id="AFZ80154.1"/>
    </source>
</evidence>
<feature type="compositionally biased region" description="Acidic residues" evidence="1">
    <location>
        <begin position="493"/>
        <end position="507"/>
    </location>
</feature>